<feature type="transmembrane region" description="Helical" evidence="1">
    <location>
        <begin position="199"/>
        <end position="217"/>
    </location>
</feature>
<feature type="compositionally biased region" description="Pro residues" evidence="2">
    <location>
        <begin position="450"/>
        <end position="468"/>
    </location>
</feature>
<evidence type="ECO:0000313" key="4">
    <source>
        <dbReference type="EMBL" id="ADP78369.1"/>
    </source>
</evidence>
<feature type="transmembrane region" description="Helical" evidence="1">
    <location>
        <begin position="106"/>
        <end position="128"/>
    </location>
</feature>
<feature type="compositionally biased region" description="Pro residues" evidence="2">
    <location>
        <begin position="536"/>
        <end position="558"/>
    </location>
</feature>
<accession>E3J796</accession>
<feature type="transmembrane region" description="Helical" evidence="1">
    <location>
        <begin position="163"/>
        <end position="187"/>
    </location>
</feature>
<feature type="transmembrane region" description="Helical" evidence="1">
    <location>
        <begin position="36"/>
        <end position="56"/>
    </location>
</feature>
<dbReference type="eggNOG" id="COG3300">
    <property type="taxonomic scope" value="Bacteria"/>
</dbReference>
<sequence>MTVAAAVPVPHLTSLASGLAAKEQLSSSCGPSIAVSYLLAAAAALAALTCAARIRLTTDGRRSRGVRGAGWTAAAAVAVGAAVWSTQLAGTVSCEYSGTALFDLRLIVMGALVVPLATGAGLAIVATSPASSRRLVVGGIVSGAGWSAASFMTIAALRTTGTLGYDLVLAALSVVMNVATATVLCWVAFRPGERYLRDVVAAMLLGAAIRGGYYTALVATRTIPDAKDGWSPGLDPFALGLVTAAGSTIVLMFIAVAAVGGLLQPRVAGFGTTTRPWAPRRGGTAIRRPTPGFGPDDAHAARPGDGPAPPEPKPAAAPVQVAGVQAPIPVKNAGDGPAPVRPGAEAALPVPAGTRAVAVSPAGRAPTQEPPASLAHAELTFEELAYVGRSFTGSVDDAVELLELADDEPADARPAPGQAAIDDVPAVDPEDIAPFDDALAPVAVAAARPAVPPPGGREPAPAGPPPRAAAPDSGELVSVLVPAPLRAPRSESPGSGEQTGEPASDPEVGSGPTRRPTVLTPSSPVWTAALPAGVPAGPPAGPPGRRLPPLPSVPPPAPGTVATGAAHAVPWSADPLGISVTTAQGAGHDGTHASADEPWTPGQLGGVGPQPRWAVPLWFPPPAWWFLTPALGRHTVARHRADDPSAPTRPLRLAPARPEH</sequence>
<dbReference type="HOGENOM" id="CLU_415470_0_0_11"/>
<gene>
    <name evidence="4" type="ordered locus">FraEuI1c_0283</name>
</gene>
<dbReference type="RefSeq" id="WP_013421492.1">
    <property type="nucleotide sequence ID" value="NC_014666.1"/>
</dbReference>
<evidence type="ECO:0000256" key="2">
    <source>
        <dbReference type="SAM" id="MobiDB-lite"/>
    </source>
</evidence>
<feature type="transmembrane region" description="Helical" evidence="1">
    <location>
        <begin position="68"/>
        <end position="86"/>
    </location>
</feature>
<dbReference type="InParanoid" id="E3J796"/>
<dbReference type="InterPro" id="IPR005330">
    <property type="entry name" value="MHYT_dom"/>
</dbReference>
<keyword evidence="5" id="KW-1185">Reference proteome</keyword>
<keyword evidence="1" id="KW-0472">Membrane</keyword>
<evidence type="ECO:0000256" key="1">
    <source>
        <dbReference type="PROSITE-ProRule" id="PRU00244"/>
    </source>
</evidence>
<feature type="region of interest" description="Disordered" evidence="2">
    <location>
        <begin position="486"/>
        <end position="563"/>
    </location>
</feature>
<dbReference type="EMBL" id="CP002299">
    <property type="protein sequence ID" value="ADP78369.1"/>
    <property type="molecule type" value="Genomic_DNA"/>
</dbReference>
<organism evidence="4 5">
    <name type="scientific">Pseudofrankia inefficax (strain DSM 45817 / CECT 9037 / DDB 130130 / EuI1c)</name>
    <name type="common">Frankia inefficax</name>
    <dbReference type="NCBI Taxonomy" id="298654"/>
    <lineage>
        <taxon>Bacteria</taxon>
        <taxon>Bacillati</taxon>
        <taxon>Actinomycetota</taxon>
        <taxon>Actinomycetes</taxon>
        <taxon>Frankiales</taxon>
        <taxon>Frankiaceae</taxon>
        <taxon>Pseudofrankia</taxon>
    </lineage>
</organism>
<feature type="compositionally biased region" description="Low complexity" evidence="2">
    <location>
        <begin position="644"/>
        <end position="660"/>
    </location>
</feature>
<name>E3J796_PSEI1</name>
<keyword evidence="1" id="KW-0812">Transmembrane</keyword>
<dbReference type="GO" id="GO:0016020">
    <property type="term" value="C:membrane"/>
    <property type="evidence" value="ECO:0007669"/>
    <property type="project" value="UniProtKB-UniRule"/>
</dbReference>
<dbReference type="AlphaFoldDB" id="E3J796"/>
<feature type="region of interest" description="Disordered" evidence="2">
    <location>
        <begin position="274"/>
        <end position="317"/>
    </location>
</feature>
<reference evidence="4 5" key="1">
    <citation type="submission" date="2010-10" db="EMBL/GenBank/DDBJ databases">
        <title>Complete sequence of Frankia sp. EuI1c.</title>
        <authorList>
            <consortium name="US DOE Joint Genome Institute"/>
            <person name="Lucas S."/>
            <person name="Copeland A."/>
            <person name="Lapidus A."/>
            <person name="Cheng J.-F."/>
            <person name="Bruce D."/>
            <person name="Goodwin L."/>
            <person name="Pitluck S."/>
            <person name="Chertkov O."/>
            <person name="Detter J.C."/>
            <person name="Han C."/>
            <person name="Tapia R."/>
            <person name="Land M."/>
            <person name="Hauser L."/>
            <person name="Jeffries C."/>
            <person name="Kyrpides N."/>
            <person name="Ivanova N."/>
            <person name="Mikhailova N."/>
            <person name="Beauchemin N."/>
            <person name="Sen A."/>
            <person name="Sur S.A."/>
            <person name="Gtari M."/>
            <person name="Wall L."/>
            <person name="Tisa L."/>
            <person name="Woyke T."/>
        </authorList>
    </citation>
    <scope>NUCLEOTIDE SEQUENCE [LARGE SCALE GENOMIC DNA]</scope>
    <source>
        <strain evidence="5">DSM 45817 / CECT 9037 / EuI1c</strain>
    </source>
</reference>
<dbReference type="KEGG" id="fri:FraEuI1c_0283"/>
<evidence type="ECO:0000313" key="5">
    <source>
        <dbReference type="Proteomes" id="UP000002484"/>
    </source>
</evidence>
<feature type="domain" description="MHYT" evidence="3">
    <location>
        <begin position="34"/>
        <end position="223"/>
    </location>
</feature>
<evidence type="ECO:0000259" key="3">
    <source>
        <dbReference type="PROSITE" id="PS50924"/>
    </source>
</evidence>
<dbReference type="STRING" id="298654.FraEuI1c_0283"/>
<feature type="transmembrane region" description="Helical" evidence="1">
    <location>
        <begin position="237"/>
        <end position="263"/>
    </location>
</feature>
<dbReference type="OrthoDB" id="9818432at2"/>
<feature type="transmembrane region" description="Helical" evidence="1">
    <location>
        <begin position="135"/>
        <end position="157"/>
    </location>
</feature>
<dbReference type="Proteomes" id="UP000002484">
    <property type="component" value="Chromosome"/>
</dbReference>
<keyword evidence="1" id="KW-1133">Transmembrane helix</keyword>
<feature type="region of interest" description="Disordered" evidence="2">
    <location>
        <begin position="637"/>
        <end position="660"/>
    </location>
</feature>
<dbReference type="PROSITE" id="PS50924">
    <property type="entry name" value="MHYT"/>
    <property type="match status" value="1"/>
</dbReference>
<proteinExistence type="predicted"/>
<feature type="compositionally biased region" description="Pro residues" evidence="2">
    <location>
        <begin position="306"/>
        <end position="315"/>
    </location>
</feature>
<protein>
    <submittedName>
        <fullName evidence="4">Putative integral membrane sensor protein</fullName>
    </submittedName>
</protein>
<feature type="region of interest" description="Disordered" evidence="2">
    <location>
        <begin position="449"/>
        <end position="472"/>
    </location>
</feature>